<dbReference type="InterPro" id="IPR007492">
    <property type="entry name" value="LytTR_DNA-bd_dom"/>
</dbReference>
<keyword evidence="3" id="KW-1185">Reference proteome</keyword>
<dbReference type="EMBL" id="RQPI01000004">
    <property type="protein sequence ID" value="RQW11867.1"/>
    <property type="molecule type" value="Genomic_DNA"/>
</dbReference>
<dbReference type="Gene3D" id="2.40.50.1020">
    <property type="entry name" value="LytTr DNA-binding domain"/>
    <property type="match status" value="1"/>
</dbReference>
<dbReference type="GO" id="GO:0003677">
    <property type="term" value="F:DNA binding"/>
    <property type="evidence" value="ECO:0007669"/>
    <property type="project" value="InterPro"/>
</dbReference>
<reference evidence="2 3" key="1">
    <citation type="submission" date="2018-11" db="EMBL/GenBank/DDBJ databases">
        <title>Genome sequence of strain 7197.</title>
        <authorList>
            <person name="Gao J."/>
            <person name="Sun J."/>
        </authorList>
    </citation>
    <scope>NUCLEOTIDE SEQUENCE [LARGE SCALE GENOMIC DNA]</scope>
    <source>
        <strain evidence="2 3">7197</strain>
    </source>
</reference>
<comment type="caution">
    <text evidence="2">The sequence shown here is derived from an EMBL/GenBank/DDBJ whole genome shotgun (WGS) entry which is preliminary data.</text>
</comment>
<evidence type="ECO:0000313" key="3">
    <source>
        <dbReference type="Proteomes" id="UP000282529"/>
    </source>
</evidence>
<dbReference type="OrthoDB" id="2664085at2"/>
<proteinExistence type="predicted"/>
<accession>A0A3N9P969</accession>
<name>A0A3N9P969_9BACL</name>
<organism evidence="2 3">
    <name type="scientific">Paenibacillus rhizophilus</name>
    <dbReference type="NCBI Taxonomy" id="1850366"/>
    <lineage>
        <taxon>Bacteria</taxon>
        <taxon>Bacillati</taxon>
        <taxon>Bacillota</taxon>
        <taxon>Bacilli</taxon>
        <taxon>Bacillales</taxon>
        <taxon>Paenibacillaceae</taxon>
        <taxon>Paenibacillus</taxon>
    </lineage>
</organism>
<evidence type="ECO:0000313" key="2">
    <source>
        <dbReference type="EMBL" id="RQW11867.1"/>
    </source>
</evidence>
<feature type="domain" description="HTH LytTR-type" evidence="1">
    <location>
        <begin position="36"/>
        <end position="97"/>
    </location>
</feature>
<dbReference type="Pfam" id="PF04397">
    <property type="entry name" value="LytTR"/>
    <property type="match status" value="1"/>
</dbReference>
<protein>
    <recommendedName>
        <fullName evidence="1">HTH LytTR-type domain-containing protein</fullName>
    </recommendedName>
</protein>
<evidence type="ECO:0000259" key="1">
    <source>
        <dbReference type="Pfam" id="PF04397"/>
    </source>
</evidence>
<dbReference type="Proteomes" id="UP000282529">
    <property type="component" value="Unassembled WGS sequence"/>
</dbReference>
<gene>
    <name evidence="2" type="ORF">EH198_09330</name>
</gene>
<sequence>MEMCKMNVLSVTRDVEGGGGLVQLPLHLITHMVYLKAKNRVVVHTVDEEYYIMGTLMYWKKAISATGYRFVCADKTNVVNIDRIKAMDSDRHIAYFEEFPTKHSKSCTLTSIRFNEISKRIGIIGSSICFA</sequence>
<dbReference type="AlphaFoldDB" id="A0A3N9P969"/>